<dbReference type="AlphaFoldDB" id="A0A6M3IVN8"/>
<dbReference type="EMBL" id="MT141440">
    <property type="protein sequence ID" value="QJA61404.1"/>
    <property type="molecule type" value="Genomic_DNA"/>
</dbReference>
<reference evidence="1" key="1">
    <citation type="submission" date="2020-03" db="EMBL/GenBank/DDBJ databases">
        <title>The deep terrestrial virosphere.</title>
        <authorList>
            <person name="Holmfeldt K."/>
            <person name="Nilsson E."/>
            <person name="Simone D."/>
            <person name="Lopez-Fernandez M."/>
            <person name="Wu X."/>
            <person name="de Brujin I."/>
            <person name="Lundin D."/>
            <person name="Andersson A."/>
            <person name="Bertilsson S."/>
            <person name="Dopson M."/>
        </authorList>
    </citation>
    <scope>NUCLEOTIDE SEQUENCE</scope>
    <source>
        <strain evidence="1">MM415B00949</strain>
    </source>
</reference>
<protein>
    <submittedName>
        <fullName evidence="1">Uncharacterized protein</fullName>
    </submittedName>
</protein>
<organism evidence="1">
    <name type="scientific">viral metagenome</name>
    <dbReference type="NCBI Taxonomy" id="1070528"/>
    <lineage>
        <taxon>unclassified sequences</taxon>
        <taxon>metagenomes</taxon>
        <taxon>organismal metagenomes</taxon>
    </lineage>
</organism>
<accession>A0A6M3IVN8</accession>
<sequence>MEALGLEKTDSSVCKRCKFRFLCYTNRGSYAETLNNGLCNPDNFMKLDDDTRKNIHIDKAKKQGRYFPTNAG</sequence>
<name>A0A6M3IVN8_9ZZZZ</name>
<gene>
    <name evidence="1" type="ORF">MM415B00949_0028</name>
</gene>
<evidence type="ECO:0000313" key="1">
    <source>
        <dbReference type="EMBL" id="QJA61404.1"/>
    </source>
</evidence>
<proteinExistence type="predicted"/>